<comment type="caution">
    <text evidence="2">The sequence shown here is derived from an EMBL/GenBank/DDBJ whole genome shotgun (WGS) entry which is preliminary data.</text>
</comment>
<dbReference type="InterPro" id="IPR009636">
    <property type="entry name" value="SCAF"/>
</dbReference>
<sequence length="232" mass="25988">MPNENKRKFPLNMNLQLFADEPPIDPPIDPPVDPPKKLELTQEEFDAKIEERLARERKKYAGHDEMKTKLAALEQAEEDRKKAEMSDKERADADTAAAIKRAEDAEADRDRALTAANQRLINAEFRAVARELNVRPDALDDALKLADLTSIKVDEEGNVVGVKDAVQALITNKPYLVEKPKPKNIGGPNGDGDEKPDKTKEQLLKEAAEKARKSGRIEDRIAYADLKEELSK</sequence>
<dbReference type="Pfam" id="PF06810">
    <property type="entry name" value="Phage_scaffold"/>
    <property type="match status" value="1"/>
</dbReference>
<evidence type="ECO:0000313" key="3">
    <source>
        <dbReference type="Proteomes" id="UP001493487"/>
    </source>
</evidence>
<dbReference type="EMBL" id="JASKHM010000014">
    <property type="protein sequence ID" value="MEQ4485257.1"/>
    <property type="molecule type" value="Genomic_DNA"/>
</dbReference>
<feature type="compositionally biased region" description="Basic and acidic residues" evidence="1">
    <location>
        <begin position="78"/>
        <end position="93"/>
    </location>
</feature>
<name>A0ABV1L0G2_9BACL</name>
<feature type="compositionally biased region" description="Basic and acidic residues" evidence="1">
    <location>
        <begin position="192"/>
        <end position="201"/>
    </location>
</feature>
<dbReference type="RefSeq" id="WP_232187312.1">
    <property type="nucleotide sequence ID" value="NZ_JAIOAP010000012.1"/>
</dbReference>
<dbReference type="Proteomes" id="UP001493487">
    <property type="component" value="Unassembled WGS sequence"/>
</dbReference>
<reference evidence="2 3" key="1">
    <citation type="journal article" date="2023" name="Genome Announc.">
        <title>Pan-Genome Analyses of the Genus Cohnella and Proposal of the Novel Species Cohnella silvisoli sp. nov., Isolated from Forest Soil.</title>
        <authorList>
            <person name="Wang C."/>
            <person name="Mao L."/>
            <person name="Bao G."/>
            <person name="Zhu H."/>
        </authorList>
    </citation>
    <scope>NUCLEOTIDE SEQUENCE [LARGE SCALE GENOMIC DNA]</scope>
    <source>
        <strain evidence="2 3">NL03-T5-1</strain>
    </source>
</reference>
<feature type="region of interest" description="Disordered" evidence="1">
    <location>
        <begin position="179"/>
        <end position="201"/>
    </location>
</feature>
<accession>A0ABV1L0G2</accession>
<evidence type="ECO:0000256" key="1">
    <source>
        <dbReference type="SAM" id="MobiDB-lite"/>
    </source>
</evidence>
<gene>
    <name evidence="2" type="ORF">QJS35_22980</name>
</gene>
<keyword evidence="3" id="KW-1185">Reference proteome</keyword>
<feature type="region of interest" description="Disordered" evidence="1">
    <location>
        <begin position="76"/>
        <end position="95"/>
    </location>
</feature>
<evidence type="ECO:0000313" key="2">
    <source>
        <dbReference type="EMBL" id="MEQ4485257.1"/>
    </source>
</evidence>
<proteinExistence type="predicted"/>
<organism evidence="2 3">
    <name type="scientific">Cohnella silvisoli</name>
    <dbReference type="NCBI Taxonomy" id="2873699"/>
    <lineage>
        <taxon>Bacteria</taxon>
        <taxon>Bacillati</taxon>
        <taxon>Bacillota</taxon>
        <taxon>Bacilli</taxon>
        <taxon>Bacillales</taxon>
        <taxon>Paenibacillaceae</taxon>
        <taxon>Cohnella</taxon>
    </lineage>
</organism>
<protein>
    <submittedName>
        <fullName evidence="2">Scaffolding protein</fullName>
    </submittedName>
</protein>